<evidence type="ECO:0000256" key="12">
    <source>
        <dbReference type="ARBA" id="ARBA00022967"/>
    </source>
</evidence>
<dbReference type="RefSeq" id="WP_115978091.1">
    <property type="nucleotide sequence ID" value="NZ_QOHR01000002.1"/>
</dbReference>
<evidence type="ECO:0000256" key="3">
    <source>
        <dbReference type="ARBA" id="ARBA00012473"/>
    </source>
</evidence>
<dbReference type="Pfam" id="PF18269">
    <property type="entry name" value="T3SS_ATPase_C"/>
    <property type="match status" value="1"/>
</dbReference>
<evidence type="ECO:0000256" key="14">
    <source>
        <dbReference type="ARBA" id="ARBA00023225"/>
    </source>
</evidence>
<dbReference type="SUPFAM" id="SSF52540">
    <property type="entry name" value="P-loop containing nucleoside triphosphate hydrolases"/>
    <property type="match status" value="1"/>
</dbReference>
<evidence type="ECO:0000259" key="16">
    <source>
        <dbReference type="SMART" id="SM00382"/>
    </source>
</evidence>
<dbReference type="EC" id="7.1.2.2" evidence="3"/>
<feature type="domain" description="AAA+ ATPase" evidence="16">
    <location>
        <begin position="159"/>
        <end position="342"/>
    </location>
</feature>
<dbReference type="InterPro" id="IPR000194">
    <property type="entry name" value="ATPase_F1/V1/A1_a/bsu_nucl-bd"/>
</dbReference>
<keyword evidence="8" id="KW-0375">Hydrogen ion transport</keyword>
<evidence type="ECO:0000256" key="1">
    <source>
        <dbReference type="ARBA" id="ARBA00004496"/>
    </source>
</evidence>
<dbReference type="GO" id="GO:0046933">
    <property type="term" value="F:proton-transporting ATP synthase activity, rotational mechanism"/>
    <property type="evidence" value="ECO:0007669"/>
    <property type="project" value="TreeGrafter"/>
</dbReference>
<dbReference type="InterPro" id="IPR005714">
    <property type="entry name" value="ATPase_T3SS_FliI/YscN"/>
</dbReference>
<dbReference type="InterPro" id="IPR003593">
    <property type="entry name" value="AAA+_ATPase"/>
</dbReference>
<dbReference type="NCBIfam" id="TIGR01026">
    <property type="entry name" value="fliI_yscN"/>
    <property type="match status" value="1"/>
</dbReference>
<keyword evidence="6" id="KW-0963">Cytoplasm</keyword>
<dbReference type="PANTHER" id="PTHR15184">
    <property type="entry name" value="ATP SYNTHASE"/>
    <property type="match status" value="1"/>
</dbReference>
<proteinExistence type="inferred from homology"/>
<evidence type="ECO:0000256" key="15">
    <source>
        <dbReference type="ARBA" id="ARBA00023310"/>
    </source>
</evidence>
<keyword evidence="18" id="KW-1185">Reference proteome</keyword>
<keyword evidence="11" id="KW-0653">Protein transport</keyword>
<keyword evidence="15" id="KW-0066">ATP synthesis</keyword>
<dbReference type="Proteomes" id="UP000257131">
    <property type="component" value="Unassembled WGS sequence"/>
</dbReference>
<evidence type="ECO:0000256" key="9">
    <source>
        <dbReference type="ARBA" id="ARBA00022795"/>
    </source>
</evidence>
<evidence type="ECO:0000256" key="13">
    <source>
        <dbReference type="ARBA" id="ARBA00023065"/>
    </source>
</evidence>
<evidence type="ECO:0000256" key="5">
    <source>
        <dbReference type="ARBA" id="ARBA00022448"/>
    </source>
</evidence>
<dbReference type="InterPro" id="IPR050053">
    <property type="entry name" value="ATPase_alpha/beta_chains"/>
</dbReference>
<evidence type="ECO:0000256" key="10">
    <source>
        <dbReference type="ARBA" id="ARBA00022840"/>
    </source>
</evidence>
<evidence type="ECO:0000256" key="6">
    <source>
        <dbReference type="ARBA" id="ARBA00022490"/>
    </source>
</evidence>
<reference evidence="17 18" key="1">
    <citation type="journal article" date="2017" name="Int. J. Syst. Evol. Microbiol.">
        <title>Rhodosalinus sediminis gen. nov., sp. nov., isolated from marine saltern.</title>
        <authorList>
            <person name="Guo L.Y."/>
            <person name="Ling S.K."/>
            <person name="Li C.M."/>
            <person name="Chen G.J."/>
            <person name="Du Z.J."/>
        </authorList>
    </citation>
    <scope>NUCLEOTIDE SEQUENCE [LARGE SCALE GENOMIC DNA]</scope>
    <source>
        <strain evidence="17 18">WDN1C137</strain>
    </source>
</reference>
<comment type="caution">
    <text evidence="17">The sequence shown here is derived from an EMBL/GenBank/DDBJ whole genome shotgun (WGS) entry which is preliminary data.</text>
</comment>
<dbReference type="FunFam" id="3.40.50.12240:FF:000002">
    <property type="entry name" value="Flagellum-specific ATP synthase FliI"/>
    <property type="match status" value="1"/>
</dbReference>
<keyword evidence="10" id="KW-0067">ATP-binding</keyword>
<evidence type="ECO:0000256" key="8">
    <source>
        <dbReference type="ARBA" id="ARBA00022781"/>
    </source>
</evidence>
<keyword evidence="7" id="KW-0547">Nucleotide-binding</keyword>
<keyword evidence="9" id="KW-1005">Bacterial flagellum biogenesis</keyword>
<keyword evidence="5" id="KW-0813">Transport</keyword>
<evidence type="ECO:0000256" key="4">
    <source>
        <dbReference type="ARBA" id="ARBA00020580"/>
    </source>
</evidence>
<comment type="similarity">
    <text evidence="2">Belongs to the ATPase alpha/beta chains family.</text>
</comment>
<evidence type="ECO:0000256" key="11">
    <source>
        <dbReference type="ARBA" id="ARBA00022927"/>
    </source>
</evidence>
<name>A0A3D9BXY6_9RHOB</name>
<sequence length="443" mass="46381">MNAVLDDLGRTLAALAPPAPRAEGRVAQYDGLVAETSGFPVSPGAVCEIDVDGDSPARAAVMRFARGANHLLLEEPGAAIRPGAPVRVVSQGVEAAVGDALLGRVVDADGRPLDGQAPVATAGLWPMKGRPRNPLGQHPVDRPLDVGVRAINAALTVGRGQRLGIIAGSGVGKSVLIEMMAHNTDADVVVVGLIGERAREVGAFTRAIMRNGTAGRCTVVATPADRSPLQRLRAADRACAIAESFRARGRHVLLILDSLTRVAHARREVGLALGEPPTAKGYPASALSAIPALIERAGPGGPGEGSVTAFFTILADGDDPDDPVVDTARAILDGHLVLSRALAQTGHFPAIDLPASVSRVMNDLVDDAHRAAAQRLRRRVAVYMENRDLLLMGGHTPGQDAELDAAVRLWPEIRAFLTQDMTQPARFEESVAALTRLMAEEPG</sequence>
<dbReference type="SMART" id="SM00382">
    <property type="entry name" value="AAA"/>
    <property type="match status" value="1"/>
</dbReference>
<keyword evidence="13" id="KW-0406">Ion transport</keyword>
<evidence type="ECO:0000256" key="7">
    <source>
        <dbReference type="ARBA" id="ARBA00022741"/>
    </source>
</evidence>
<dbReference type="InterPro" id="IPR040627">
    <property type="entry name" value="T3SS_ATPase_C"/>
</dbReference>
<dbReference type="Pfam" id="PF00006">
    <property type="entry name" value="ATP-synt_ab"/>
    <property type="match status" value="1"/>
</dbReference>
<evidence type="ECO:0000256" key="2">
    <source>
        <dbReference type="ARBA" id="ARBA00008936"/>
    </source>
</evidence>
<dbReference type="GO" id="GO:0005524">
    <property type="term" value="F:ATP binding"/>
    <property type="evidence" value="ECO:0007669"/>
    <property type="project" value="UniProtKB-KW"/>
</dbReference>
<dbReference type="AlphaFoldDB" id="A0A3D9BXY6"/>
<accession>A0A3D9BXY6</accession>
<dbReference type="GO" id="GO:0005737">
    <property type="term" value="C:cytoplasm"/>
    <property type="evidence" value="ECO:0007669"/>
    <property type="project" value="UniProtKB-SubCell"/>
</dbReference>
<keyword evidence="12" id="KW-1278">Translocase</keyword>
<dbReference type="OrthoDB" id="9801639at2"/>
<gene>
    <name evidence="17" type="ORF">DRV84_01980</name>
</gene>
<protein>
    <recommendedName>
        <fullName evidence="4">Flagellum-specific ATP synthase</fullName>
        <ecNumber evidence="3">7.1.2.2</ecNumber>
    </recommendedName>
</protein>
<organism evidence="17 18">
    <name type="scientific">Rhodosalinus sediminis</name>
    <dbReference type="NCBI Taxonomy" id="1940533"/>
    <lineage>
        <taxon>Bacteria</taxon>
        <taxon>Pseudomonadati</taxon>
        <taxon>Pseudomonadota</taxon>
        <taxon>Alphaproteobacteria</taxon>
        <taxon>Rhodobacterales</taxon>
        <taxon>Paracoccaceae</taxon>
        <taxon>Rhodosalinus</taxon>
    </lineage>
</organism>
<dbReference type="Gene3D" id="3.40.50.12240">
    <property type="match status" value="1"/>
</dbReference>
<dbReference type="GO" id="GO:0016887">
    <property type="term" value="F:ATP hydrolysis activity"/>
    <property type="evidence" value="ECO:0007669"/>
    <property type="project" value="InterPro"/>
</dbReference>
<keyword evidence="14" id="KW-1006">Bacterial flagellum protein export</keyword>
<dbReference type="InterPro" id="IPR027417">
    <property type="entry name" value="P-loop_NTPase"/>
</dbReference>
<evidence type="ECO:0000313" key="17">
    <source>
        <dbReference type="EMBL" id="REC58359.1"/>
    </source>
</evidence>
<dbReference type="GO" id="GO:0044781">
    <property type="term" value="P:bacterial-type flagellum organization"/>
    <property type="evidence" value="ECO:0007669"/>
    <property type="project" value="UniProtKB-KW"/>
</dbReference>
<dbReference type="GO" id="GO:0030257">
    <property type="term" value="C:type III protein secretion system complex"/>
    <property type="evidence" value="ECO:0007669"/>
    <property type="project" value="InterPro"/>
</dbReference>
<comment type="subcellular location">
    <subcellularLocation>
        <location evidence="1">Cytoplasm</location>
    </subcellularLocation>
</comment>
<evidence type="ECO:0000313" key="18">
    <source>
        <dbReference type="Proteomes" id="UP000257131"/>
    </source>
</evidence>
<dbReference type="EMBL" id="QOHR01000002">
    <property type="protein sequence ID" value="REC58359.1"/>
    <property type="molecule type" value="Genomic_DNA"/>
</dbReference>
<dbReference type="PANTHER" id="PTHR15184:SF81">
    <property type="entry name" value="FLAGELLUM-SPECIFIC ATP SYNTHASE"/>
    <property type="match status" value="1"/>
</dbReference>
<dbReference type="GO" id="GO:0030254">
    <property type="term" value="P:protein secretion by the type III secretion system"/>
    <property type="evidence" value="ECO:0007669"/>
    <property type="project" value="InterPro"/>
</dbReference>